<comment type="caution">
    <text evidence="2">The sequence shown here is derived from an EMBL/GenBank/DDBJ whole genome shotgun (WGS) entry which is preliminary data.</text>
</comment>
<evidence type="ECO:0008006" key="4">
    <source>
        <dbReference type="Google" id="ProtNLM"/>
    </source>
</evidence>
<dbReference type="EMBL" id="CAJMWT010001007">
    <property type="protein sequence ID" value="CAE6371344.1"/>
    <property type="molecule type" value="Genomic_DNA"/>
</dbReference>
<dbReference type="InterPro" id="IPR050960">
    <property type="entry name" value="AB_hydrolase_4_sf"/>
</dbReference>
<proteinExistence type="inferred from homology"/>
<dbReference type="InterPro" id="IPR029058">
    <property type="entry name" value="AB_hydrolase_fold"/>
</dbReference>
<organism evidence="2 3">
    <name type="scientific">Rhizoctonia solani</name>
    <dbReference type="NCBI Taxonomy" id="456999"/>
    <lineage>
        <taxon>Eukaryota</taxon>
        <taxon>Fungi</taxon>
        <taxon>Dikarya</taxon>
        <taxon>Basidiomycota</taxon>
        <taxon>Agaricomycotina</taxon>
        <taxon>Agaricomycetes</taxon>
        <taxon>Cantharellales</taxon>
        <taxon>Ceratobasidiaceae</taxon>
        <taxon>Rhizoctonia</taxon>
    </lineage>
</organism>
<dbReference type="SUPFAM" id="SSF53474">
    <property type="entry name" value="alpha/beta-Hydrolases"/>
    <property type="match status" value="1"/>
</dbReference>
<accession>A0A8H2ZYB9</accession>
<sequence>MQTIFYFMGNIETVNRIQYQRKFIRVPDGGTLAVNFCSPPNVTDLSPIAVVLHGLTTGSHEHYIWALMTELTNVSFRAVVVNARGCTGSPLTSSQLYHGGTTDDLRCALLYIRP</sequence>
<dbReference type="GO" id="GO:0051792">
    <property type="term" value="P:medium-chain fatty acid biosynthetic process"/>
    <property type="evidence" value="ECO:0007669"/>
    <property type="project" value="TreeGrafter"/>
</dbReference>
<dbReference type="AlphaFoldDB" id="A0A8H2ZYB9"/>
<name>A0A8H2ZYB9_9AGAM</name>
<dbReference type="GO" id="GO:0008126">
    <property type="term" value="F:acetylesterase activity"/>
    <property type="evidence" value="ECO:0007669"/>
    <property type="project" value="TreeGrafter"/>
</dbReference>
<evidence type="ECO:0000256" key="1">
    <source>
        <dbReference type="ARBA" id="ARBA00010884"/>
    </source>
</evidence>
<reference evidence="2" key="1">
    <citation type="submission" date="2021-01" db="EMBL/GenBank/DDBJ databases">
        <authorList>
            <person name="Kaushik A."/>
        </authorList>
    </citation>
    <scope>NUCLEOTIDE SEQUENCE</scope>
    <source>
        <strain evidence="2">AG2-2IIIB</strain>
    </source>
</reference>
<protein>
    <recommendedName>
        <fullName evidence="4">AB hydrolase-1 domain-containing protein</fullName>
    </recommendedName>
</protein>
<dbReference type="GO" id="GO:0047372">
    <property type="term" value="F:monoacylglycerol lipase activity"/>
    <property type="evidence" value="ECO:0007669"/>
    <property type="project" value="TreeGrafter"/>
</dbReference>
<dbReference type="PANTHER" id="PTHR10794:SF63">
    <property type="entry name" value="ALPHA_BETA HYDROLASE 1, ISOFORM A"/>
    <property type="match status" value="1"/>
</dbReference>
<dbReference type="PANTHER" id="PTHR10794">
    <property type="entry name" value="ABHYDROLASE DOMAIN-CONTAINING PROTEIN"/>
    <property type="match status" value="1"/>
</dbReference>
<comment type="similarity">
    <text evidence="1">Belongs to the AB hydrolase superfamily. AB hydrolase 4 family.</text>
</comment>
<evidence type="ECO:0000313" key="2">
    <source>
        <dbReference type="EMBL" id="CAE6371344.1"/>
    </source>
</evidence>
<dbReference type="Gene3D" id="3.40.50.1820">
    <property type="entry name" value="alpha/beta hydrolase"/>
    <property type="match status" value="1"/>
</dbReference>
<dbReference type="GO" id="GO:0051793">
    <property type="term" value="P:medium-chain fatty acid catabolic process"/>
    <property type="evidence" value="ECO:0007669"/>
    <property type="project" value="TreeGrafter"/>
</dbReference>
<gene>
    <name evidence="2" type="ORF">RDB_LOCUS18790</name>
</gene>
<dbReference type="Proteomes" id="UP000663843">
    <property type="component" value="Unassembled WGS sequence"/>
</dbReference>
<evidence type="ECO:0000313" key="3">
    <source>
        <dbReference type="Proteomes" id="UP000663843"/>
    </source>
</evidence>